<reference evidence="2" key="1">
    <citation type="submission" date="2023-07" db="EMBL/GenBank/DDBJ databases">
        <authorList>
            <person name="Stuckert A."/>
        </authorList>
    </citation>
    <scope>NUCLEOTIDE SEQUENCE</scope>
</reference>
<comment type="caution">
    <text evidence="2">The sequence shown here is derived from an EMBL/GenBank/DDBJ whole genome shotgun (WGS) entry which is preliminary data.</text>
</comment>
<accession>A0ABN9L0I2</accession>
<sequence>MQPAGKERVNQIPENSAHMTQNQSRQIQIGLAVGDIAEVQRNAALKRIAMQSMFSYFLSCEDFRVEAPSNDATMEVELWKQKNRLKDLSTAMQKQHELIKLIIQKMEIVSEADDEDQRDSSPHNKPNKQKMERKESKWDCVYFRRVM</sequence>
<keyword evidence="3" id="KW-1185">Reference proteome</keyword>
<feature type="region of interest" description="Disordered" evidence="1">
    <location>
        <begin position="111"/>
        <end position="135"/>
    </location>
</feature>
<gene>
    <name evidence="2" type="ORF">RIMI_LOCUS3114928</name>
</gene>
<evidence type="ECO:0000313" key="3">
    <source>
        <dbReference type="Proteomes" id="UP001176940"/>
    </source>
</evidence>
<dbReference type="Proteomes" id="UP001176940">
    <property type="component" value="Unassembled WGS sequence"/>
</dbReference>
<organism evidence="2 3">
    <name type="scientific">Ranitomeya imitator</name>
    <name type="common">mimic poison frog</name>
    <dbReference type="NCBI Taxonomy" id="111125"/>
    <lineage>
        <taxon>Eukaryota</taxon>
        <taxon>Metazoa</taxon>
        <taxon>Chordata</taxon>
        <taxon>Craniata</taxon>
        <taxon>Vertebrata</taxon>
        <taxon>Euteleostomi</taxon>
        <taxon>Amphibia</taxon>
        <taxon>Batrachia</taxon>
        <taxon>Anura</taxon>
        <taxon>Neobatrachia</taxon>
        <taxon>Hyloidea</taxon>
        <taxon>Dendrobatidae</taxon>
        <taxon>Dendrobatinae</taxon>
        <taxon>Ranitomeya</taxon>
    </lineage>
</organism>
<name>A0ABN9L0I2_9NEOB</name>
<feature type="compositionally biased region" description="Polar residues" evidence="1">
    <location>
        <begin position="12"/>
        <end position="23"/>
    </location>
</feature>
<dbReference type="EMBL" id="CAUEEQ010004559">
    <property type="protein sequence ID" value="CAJ0927752.1"/>
    <property type="molecule type" value="Genomic_DNA"/>
</dbReference>
<evidence type="ECO:0000256" key="1">
    <source>
        <dbReference type="SAM" id="MobiDB-lite"/>
    </source>
</evidence>
<proteinExistence type="predicted"/>
<feature type="region of interest" description="Disordered" evidence="1">
    <location>
        <begin position="1"/>
        <end position="23"/>
    </location>
</feature>
<evidence type="ECO:0000313" key="2">
    <source>
        <dbReference type="EMBL" id="CAJ0927752.1"/>
    </source>
</evidence>
<protein>
    <submittedName>
        <fullName evidence="2">Uncharacterized protein</fullName>
    </submittedName>
</protein>